<dbReference type="SUPFAM" id="SSF53474">
    <property type="entry name" value="alpha/beta-Hydrolases"/>
    <property type="match status" value="1"/>
</dbReference>
<proteinExistence type="predicted"/>
<reference evidence="1 2" key="1">
    <citation type="submission" date="2019-03" db="EMBL/GenBank/DDBJ databases">
        <title>Genome Sequencing and Assembly of Various Microbes Isolated from Partially Reclaimed Soil and Acid Mine Drainage (AMD) Site.</title>
        <authorList>
            <person name="Steinbock B."/>
            <person name="Bechtold R."/>
            <person name="Sevigny J.L."/>
            <person name="Thomas D."/>
            <person name="Cuthill L.R."/>
            <person name="Aveiro Johannsen E.J."/>
            <person name="Thomas K."/>
            <person name="Ghosh A."/>
        </authorList>
    </citation>
    <scope>NUCLEOTIDE SEQUENCE [LARGE SCALE GENOMIC DNA]</scope>
    <source>
        <strain evidence="1 2">S-A3</strain>
    </source>
</reference>
<dbReference type="EMBL" id="SMZT01000004">
    <property type="protein sequence ID" value="TDL42414.1"/>
    <property type="molecule type" value="Genomic_DNA"/>
</dbReference>
<dbReference type="AlphaFoldDB" id="A0A4R5YCJ9"/>
<dbReference type="InterPro" id="IPR029058">
    <property type="entry name" value="AB_hydrolase_fold"/>
</dbReference>
<name>A0A4R5YCJ9_KOCRO</name>
<dbReference type="Proteomes" id="UP000295163">
    <property type="component" value="Unassembled WGS sequence"/>
</dbReference>
<evidence type="ECO:0000313" key="1">
    <source>
        <dbReference type="EMBL" id="TDL42414.1"/>
    </source>
</evidence>
<comment type="caution">
    <text evidence="1">The sequence shown here is derived from an EMBL/GenBank/DDBJ whole genome shotgun (WGS) entry which is preliminary data.</text>
</comment>
<dbReference type="Gene3D" id="3.40.50.1820">
    <property type="entry name" value="alpha/beta hydrolase"/>
    <property type="match status" value="1"/>
</dbReference>
<evidence type="ECO:0000313" key="2">
    <source>
        <dbReference type="Proteomes" id="UP000295163"/>
    </source>
</evidence>
<dbReference type="RefSeq" id="WP_133410522.1">
    <property type="nucleotide sequence ID" value="NZ_SMZT01000004.1"/>
</dbReference>
<accession>A0A4R5YCJ9</accession>
<gene>
    <name evidence="1" type="ORF">E2R59_10715</name>
</gene>
<protein>
    <recommendedName>
        <fullName evidence="3">Poly(3-hydroxybutyrate) depolymerase</fullName>
    </recommendedName>
</protein>
<dbReference type="GeneID" id="64347890"/>
<evidence type="ECO:0008006" key="3">
    <source>
        <dbReference type="Google" id="ProtNLM"/>
    </source>
</evidence>
<organism evidence="1 2">
    <name type="scientific">Kocuria rosea</name>
    <name type="common">Deinococcus erythromyxa</name>
    <name type="synonym">Micrococcus rubens</name>
    <dbReference type="NCBI Taxonomy" id="1275"/>
    <lineage>
        <taxon>Bacteria</taxon>
        <taxon>Bacillati</taxon>
        <taxon>Actinomycetota</taxon>
        <taxon>Actinomycetes</taxon>
        <taxon>Micrococcales</taxon>
        <taxon>Micrococcaceae</taxon>
        <taxon>Kocuria</taxon>
    </lineage>
</organism>
<sequence>MTRQHPRSGPRWPWSWLPHRHRHRGAASRGARRRLRLLGAGALALVLLLVTTVALLVGRDEETPEAEAPETVSCARYGLDGVRVTARGPGGPTDGAVLDARVFGPGEERQDRFQLEHEHDGITSSYHVFAEDLDWDRPVGVVYHFHGDGAFEYESPQYTASCLAEVAREHNMLLVVPRTPDRAGETTWWEERDLNAQWFLSLVEERLEPEYDIDRSRTWLTGYSGGAQFISQELLADHVDLVPGGGAIMMGGGQAPDRPSAEPTSEQLQELRLRWDVGTEDDGTDPQAEFDALSAAWDGHHWYEEQGFERARIRYRDGVDHFGLPYARILQRALNAAEEDSQEQS</sequence>